<feature type="signal peptide" evidence="1">
    <location>
        <begin position="1"/>
        <end position="22"/>
    </location>
</feature>
<evidence type="ECO:0000313" key="2">
    <source>
        <dbReference type="EMBL" id="MFC5863370.1"/>
    </source>
</evidence>
<dbReference type="EMBL" id="JBHSPH010000004">
    <property type="protein sequence ID" value="MFC5863370.1"/>
    <property type="molecule type" value="Genomic_DNA"/>
</dbReference>
<protein>
    <submittedName>
        <fullName evidence="2">Transporter</fullName>
    </submittedName>
</protein>
<sequence>MKARNLAIFISLVCGSTAYSFAQVNCLVSNKLVCEVPTTSTTVAAAAIGAQNAQSNATIQSLSAAVNSSIGTQLTQLPVPSASVGTVSLQASGNPFGVPFDNMGPILTDRPDTVGKHRLFVGFSYQHFNFNAINGINLDALPVGYSISQPSQADPTDTQTIFGSEVGDVTFYLDQYVGVLTYGLTRTTDVTVVVPANNVTLNVTTSNFQTYLYDSKSGQYSNESQPNKSIPTSGSASGIGDVTVRVKQMLMGQEGRRPAVSVDGDIRFPSGDALNYLGSGAWGFNLSGLFEYRWKVSPHAKIGYQWNSDSQLVNIFQAPNAQLPGGVQYAAGADYRVFRQLTLAADVLGSQFVNSKVLQPEALTLAPAPPTGIAPTSLPSVVAQTNTYTTANFSVGAKYHPTRHFLFYGNVLIPINNVGLRSDPVPLAGIAFIP</sequence>
<comment type="caution">
    <text evidence="2">The sequence shown here is derived from an EMBL/GenBank/DDBJ whole genome shotgun (WGS) entry which is preliminary data.</text>
</comment>
<evidence type="ECO:0000313" key="3">
    <source>
        <dbReference type="Proteomes" id="UP001596091"/>
    </source>
</evidence>
<accession>A0ABW1EH86</accession>
<dbReference type="Pfam" id="PF13557">
    <property type="entry name" value="Phenol_MetA_deg"/>
    <property type="match status" value="1"/>
</dbReference>
<keyword evidence="1" id="KW-0732">Signal</keyword>
<organism evidence="2 3">
    <name type="scientific">Acidicapsa dinghuensis</name>
    <dbReference type="NCBI Taxonomy" id="2218256"/>
    <lineage>
        <taxon>Bacteria</taxon>
        <taxon>Pseudomonadati</taxon>
        <taxon>Acidobacteriota</taxon>
        <taxon>Terriglobia</taxon>
        <taxon>Terriglobales</taxon>
        <taxon>Acidobacteriaceae</taxon>
        <taxon>Acidicapsa</taxon>
    </lineage>
</organism>
<reference evidence="3" key="1">
    <citation type="journal article" date="2019" name="Int. J. Syst. Evol. Microbiol.">
        <title>The Global Catalogue of Microorganisms (GCM) 10K type strain sequencing project: providing services to taxonomists for standard genome sequencing and annotation.</title>
        <authorList>
            <consortium name="The Broad Institute Genomics Platform"/>
            <consortium name="The Broad Institute Genome Sequencing Center for Infectious Disease"/>
            <person name="Wu L."/>
            <person name="Ma J."/>
        </authorList>
    </citation>
    <scope>NUCLEOTIDE SEQUENCE [LARGE SCALE GENOMIC DNA]</scope>
    <source>
        <strain evidence="3">JCM 4087</strain>
    </source>
</reference>
<dbReference type="Proteomes" id="UP001596091">
    <property type="component" value="Unassembled WGS sequence"/>
</dbReference>
<name>A0ABW1EH86_9BACT</name>
<gene>
    <name evidence="2" type="ORF">ACFPT7_13785</name>
</gene>
<keyword evidence="3" id="KW-1185">Reference proteome</keyword>
<proteinExistence type="predicted"/>
<dbReference type="RefSeq" id="WP_263341337.1">
    <property type="nucleotide sequence ID" value="NZ_JAGSYH010000007.1"/>
</dbReference>
<feature type="chain" id="PRO_5045889290" evidence="1">
    <location>
        <begin position="23"/>
        <end position="434"/>
    </location>
</feature>
<evidence type="ECO:0000256" key="1">
    <source>
        <dbReference type="SAM" id="SignalP"/>
    </source>
</evidence>
<dbReference type="InterPro" id="IPR025737">
    <property type="entry name" value="FApF"/>
</dbReference>